<dbReference type="EMBL" id="JACHEK010000007">
    <property type="protein sequence ID" value="MBB6145754.1"/>
    <property type="molecule type" value="Genomic_DNA"/>
</dbReference>
<evidence type="ECO:0000256" key="1">
    <source>
        <dbReference type="SAM" id="Phobius"/>
    </source>
</evidence>
<keyword evidence="1" id="KW-1133">Transmembrane helix</keyword>
<protein>
    <submittedName>
        <fullName evidence="3">Carbon starvation protein CstA</fullName>
    </submittedName>
</protein>
<feature type="transmembrane region" description="Helical" evidence="1">
    <location>
        <begin position="85"/>
        <end position="103"/>
    </location>
</feature>
<evidence type="ECO:0000313" key="3">
    <source>
        <dbReference type="EMBL" id="MBB6145754.1"/>
    </source>
</evidence>
<organism evidence="3 4">
    <name type="scientific">Silvibacterium bohemicum</name>
    <dbReference type="NCBI Taxonomy" id="1577686"/>
    <lineage>
        <taxon>Bacteria</taxon>
        <taxon>Pseudomonadati</taxon>
        <taxon>Acidobacteriota</taxon>
        <taxon>Terriglobia</taxon>
        <taxon>Terriglobales</taxon>
        <taxon>Acidobacteriaceae</taxon>
        <taxon>Silvibacterium</taxon>
    </lineage>
</organism>
<dbReference type="Gene3D" id="1.10.287.70">
    <property type="match status" value="1"/>
</dbReference>
<feature type="transmembrane region" description="Helical" evidence="1">
    <location>
        <begin position="43"/>
        <end position="73"/>
    </location>
</feature>
<dbReference type="AlphaFoldDB" id="A0A841K665"/>
<accession>A0A841K665</accession>
<dbReference type="SUPFAM" id="SSF81324">
    <property type="entry name" value="Voltage-gated potassium channels"/>
    <property type="match status" value="1"/>
</dbReference>
<dbReference type="Pfam" id="PF07885">
    <property type="entry name" value="Ion_trans_2"/>
    <property type="match status" value="1"/>
</dbReference>
<feature type="transmembrane region" description="Helical" evidence="1">
    <location>
        <begin position="115"/>
        <end position="138"/>
    </location>
</feature>
<proteinExistence type="predicted"/>
<dbReference type="RefSeq" id="WP_050060788.1">
    <property type="nucleotide sequence ID" value="NZ_JACHEK010000007.1"/>
</dbReference>
<keyword evidence="4" id="KW-1185">Reference proteome</keyword>
<reference evidence="3 4" key="1">
    <citation type="submission" date="2020-08" db="EMBL/GenBank/DDBJ databases">
        <title>Genomic Encyclopedia of Type Strains, Phase IV (KMG-IV): sequencing the most valuable type-strain genomes for metagenomic binning, comparative biology and taxonomic classification.</title>
        <authorList>
            <person name="Goeker M."/>
        </authorList>
    </citation>
    <scope>NUCLEOTIDE SEQUENCE [LARGE SCALE GENOMIC DNA]</scope>
    <source>
        <strain evidence="3 4">DSM 103733</strain>
    </source>
</reference>
<dbReference type="InterPro" id="IPR013099">
    <property type="entry name" value="K_chnl_dom"/>
</dbReference>
<sequence>MLFLHQFAAAVVLVTLTLAAQSAGVAALIEWARAHLAKGVDRFLWIGAALLVVRFTTLIIFLHIAEILLWACFFRWQCLATWESAFYFSASSYSTVGYGDIVLPQVWRILGPIEGLTGILMCGVSVSLLFAIVARLVARDEERKMTKMFTRTVSRLEGVQADQAAAGQEKKS</sequence>
<evidence type="ECO:0000259" key="2">
    <source>
        <dbReference type="Pfam" id="PF07885"/>
    </source>
</evidence>
<keyword evidence="1" id="KW-0472">Membrane</keyword>
<evidence type="ECO:0000313" key="4">
    <source>
        <dbReference type="Proteomes" id="UP000538666"/>
    </source>
</evidence>
<dbReference type="Proteomes" id="UP000538666">
    <property type="component" value="Unassembled WGS sequence"/>
</dbReference>
<comment type="caution">
    <text evidence="3">The sequence shown here is derived from an EMBL/GenBank/DDBJ whole genome shotgun (WGS) entry which is preliminary data.</text>
</comment>
<feature type="domain" description="Potassium channel" evidence="2">
    <location>
        <begin position="64"/>
        <end position="133"/>
    </location>
</feature>
<name>A0A841K665_9BACT</name>
<keyword evidence="1" id="KW-0812">Transmembrane</keyword>
<gene>
    <name evidence="3" type="ORF">HNQ77_003715</name>
</gene>